<evidence type="ECO:0000313" key="7">
    <source>
        <dbReference type="EMBL" id="MBO1902334.1"/>
    </source>
</evidence>
<dbReference type="PANTHER" id="PTHR11699">
    <property type="entry name" value="ALDEHYDE DEHYDROGENASE-RELATED"/>
    <property type="match status" value="1"/>
</dbReference>
<dbReference type="AlphaFoldDB" id="A0A939S6F9"/>
<dbReference type="InterPro" id="IPR029510">
    <property type="entry name" value="Ald_DH_CS_GLU"/>
</dbReference>
<accession>A0A939S6F9</accession>
<comment type="similarity">
    <text evidence="1 4">Belongs to the aldehyde dehydrogenase family.</text>
</comment>
<dbReference type="InterPro" id="IPR016163">
    <property type="entry name" value="Ald_DH_C"/>
</dbReference>
<evidence type="ECO:0000256" key="3">
    <source>
        <dbReference type="PROSITE-ProRule" id="PRU10007"/>
    </source>
</evidence>
<keyword evidence="8" id="KW-1185">Reference proteome</keyword>
<dbReference type="GO" id="GO:0016620">
    <property type="term" value="F:oxidoreductase activity, acting on the aldehyde or oxo group of donors, NAD or NADP as acceptor"/>
    <property type="evidence" value="ECO:0007669"/>
    <property type="project" value="InterPro"/>
</dbReference>
<dbReference type="InterPro" id="IPR016162">
    <property type="entry name" value="Ald_DH_N"/>
</dbReference>
<gene>
    <name evidence="7" type="ORF">J4H92_10290</name>
</gene>
<organism evidence="7 8">
    <name type="scientific">Leucobacter weissii</name>
    <dbReference type="NCBI Taxonomy" id="1983706"/>
    <lineage>
        <taxon>Bacteria</taxon>
        <taxon>Bacillati</taxon>
        <taxon>Actinomycetota</taxon>
        <taxon>Actinomycetes</taxon>
        <taxon>Micrococcales</taxon>
        <taxon>Microbacteriaceae</taxon>
        <taxon>Leucobacter</taxon>
    </lineage>
</organism>
<dbReference type="Gene3D" id="3.40.605.10">
    <property type="entry name" value="Aldehyde Dehydrogenase, Chain A, domain 1"/>
    <property type="match status" value="1"/>
</dbReference>
<feature type="domain" description="Aldehyde dehydrogenase" evidence="6">
    <location>
        <begin position="25"/>
        <end position="470"/>
    </location>
</feature>
<dbReference type="InterPro" id="IPR015590">
    <property type="entry name" value="Aldehyde_DH_dom"/>
</dbReference>
<evidence type="ECO:0000313" key="8">
    <source>
        <dbReference type="Proteomes" id="UP000664382"/>
    </source>
</evidence>
<evidence type="ECO:0000259" key="6">
    <source>
        <dbReference type="Pfam" id="PF00171"/>
    </source>
</evidence>
<keyword evidence="2 4" id="KW-0560">Oxidoreductase</keyword>
<evidence type="ECO:0000256" key="4">
    <source>
        <dbReference type="RuleBase" id="RU003345"/>
    </source>
</evidence>
<dbReference type="InterPro" id="IPR016161">
    <property type="entry name" value="Ald_DH/histidinol_DH"/>
</dbReference>
<dbReference type="RefSeq" id="WP_208098100.1">
    <property type="nucleotide sequence ID" value="NZ_JAGDYM010000011.1"/>
</dbReference>
<dbReference type="Gene3D" id="3.40.309.10">
    <property type="entry name" value="Aldehyde Dehydrogenase, Chain A, domain 2"/>
    <property type="match status" value="1"/>
</dbReference>
<dbReference type="FunFam" id="3.40.605.10:FF:000007">
    <property type="entry name" value="NAD/NADP-dependent betaine aldehyde dehydrogenase"/>
    <property type="match status" value="1"/>
</dbReference>
<dbReference type="EMBL" id="JAGDYM010000011">
    <property type="protein sequence ID" value="MBO1902334.1"/>
    <property type="molecule type" value="Genomic_DNA"/>
</dbReference>
<sequence>MTDLQKLDHWIDGASVAPSSGGYRPGTNPSDGTPTVDIATGDADDVRAAAEAAARAYPGWRRFGSAERGRILLRVAQLLRDRADEIADIEIVDTGKPRFTALAEIENSAAYFEFYATLVNLPVGDVIDVQPDQHVFTRREPFGVVGIITPWNLPLNQGARAIAPALVAGNTIVVKPAETSSQSTVLLARLCSEAGLPDGVLNIVLGSGSVVGTAIVEHPSVRKVAFTGSVGVGRQIGRIAAERIIPLTLELGGKSANIVFADADLEFAASEAVRAFTNNAGQVCSAGTRLLVQREIYDEFVARVAAATARLRPGVDVGPMITRNQYEQVQEYFSVAEAEGAVAHVGGAVADDPSLDGGFFVKPTVYAGTNDMRIAQEEIFGPVLVAIPFDDEAEAVRLANDSDFGLISGVFTRDIGRALRMADRIEAGQVFVNSWSTGAVQMSFGGHKDSGYGREKGIEAINHYSHLKSVAVVY</sequence>
<name>A0A939S6F9_9MICO</name>
<dbReference type="PROSITE" id="PS00687">
    <property type="entry name" value="ALDEHYDE_DEHYDR_GLU"/>
    <property type="match status" value="1"/>
</dbReference>
<comment type="caution">
    <text evidence="7">The sequence shown here is derived from an EMBL/GenBank/DDBJ whole genome shotgun (WGS) entry which is preliminary data.</text>
</comment>
<evidence type="ECO:0000256" key="5">
    <source>
        <dbReference type="SAM" id="MobiDB-lite"/>
    </source>
</evidence>
<protein>
    <submittedName>
        <fullName evidence="7">Aldehyde dehydrogenase</fullName>
    </submittedName>
</protein>
<dbReference type="FunFam" id="3.40.309.10:FF:000012">
    <property type="entry name" value="Betaine aldehyde dehydrogenase"/>
    <property type="match status" value="1"/>
</dbReference>
<feature type="region of interest" description="Disordered" evidence="5">
    <location>
        <begin position="13"/>
        <end position="33"/>
    </location>
</feature>
<proteinExistence type="inferred from homology"/>
<dbReference type="Pfam" id="PF00171">
    <property type="entry name" value="Aldedh"/>
    <property type="match status" value="1"/>
</dbReference>
<evidence type="ECO:0000256" key="1">
    <source>
        <dbReference type="ARBA" id="ARBA00009986"/>
    </source>
</evidence>
<dbReference type="Proteomes" id="UP000664382">
    <property type="component" value="Unassembled WGS sequence"/>
</dbReference>
<dbReference type="SUPFAM" id="SSF53720">
    <property type="entry name" value="ALDH-like"/>
    <property type="match status" value="1"/>
</dbReference>
<reference evidence="7" key="1">
    <citation type="submission" date="2021-03" db="EMBL/GenBank/DDBJ databases">
        <title>Leucobacter chromiisoli sp. nov., isolated from chromium-containing soil of chemical plant.</title>
        <authorList>
            <person name="Xu Z."/>
        </authorList>
    </citation>
    <scope>NUCLEOTIDE SEQUENCE</scope>
    <source>
        <strain evidence="7">S27</strain>
    </source>
</reference>
<evidence type="ECO:0000256" key="2">
    <source>
        <dbReference type="ARBA" id="ARBA00023002"/>
    </source>
</evidence>
<feature type="active site" evidence="3">
    <location>
        <position position="250"/>
    </location>
</feature>